<name>G6EJT2_9SPHN</name>
<dbReference type="EMBL" id="AGFM01000081">
    <property type="protein sequence ID" value="EHJ58412.1"/>
    <property type="molecule type" value="Genomic_DNA"/>
</dbReference>
<dbReference type="AlphaFoldDB" id="G6EJT2"/>
<dbReference type="Proteomes" id="UP000004030">
    <property type="component" value="Unassembled WGS sequence"/>
</dbReference>
<proteinExistence type="predicted"/>
<keyword evidence="3" id="KW-1185">Reference proteome</keyword>
<gene>
    <name evidence="2" type="ORF">NSU_4603</name>
</gene>
<sequence length="41" mass="4530">MITQPDQMLRGASTEGKPFFDRQSGALGKIMLQSAQQFSID</sequence>
<evidence type="ECO:0000313" key="3">
    <source>
        <dbReference type="Proteomes" id="UP000004030"/>
    </source>
</evidence>
<comment type="caution">
    <text evidence="2">The sequence shown here is derived from an EMBL/GenBank/DDBJ whole genome shotgun (WGS) entry which is preliminary data.</text>
</comment>
<organism evidence="2 3">
    <name type="scientific">Novosphingobium pentaromativorans US6-1</name>
    <dbReference type="NCBI Taxonomy" id="1088721"/>
    <lineage>
        <taxon>Bacteria</taxon>
        <taxon>Pseudomonadati</taxon>
        <taxon>Pseudomonadota</taxon>
        <taxon>Alphaproteobacteria</taxon>
        <taxon>Sphingomonadales</taxon>
        <taxon>Sphingomonadaceae</taxon>
        <taxon>Novosphingobium</taxon>
    </lineage>
</organism>
<evidence type="ECO:0000256" key="1">
    <source>
        <dbReference type="SAM" id="MobiDB-lite"/>
    </source>
</evidence>
<protein>
    <submittedName>
        <fullName evidence="2">Uncharacterized protein</fullName>
    </submittedName>
</protein>
<accession>G6EJT2</accession>
<feature type="region of interest" description="Disordered" evidence="1">
    <location>
        <begin position="1"/>
        <end position="20"/>
    </location>
</feature>
<evidence type="ECO:0000313" key="2">
    <source>
        <dbReference type="EMBL" id="EHJ58412.1"/>
    </source>
</evidence>
<reference evidence="2 3" key="1">
    <citation type="journal article" date="2012" name="J. Bacteriol.">
        <title>Genome sequence of benzo(a)pyrene-degrading bacterium Novosphingobium pentaromativorans US6-1.</title>
        <authorList>
            <person name="Luo Y.R."/>
            <person name="Kang S.G."/>
            <person name="Kim S.J."/>
            <person name="Kim M.R."/>
            <person name="Li N."/>
            <person name="Lee J.H."/>
            <person name="Kwon K.K."/>
        </authorList>
    </citation>
    <scope>NUCLEOTIDE SEQUENCE [LARGE SCALE GENOMIC DNA]</scope>
    <source>
        <strain evidence="2 3">US6-1</strain>
    </source>
</reference>